<dbReference type="InterPro" id="IPR054570">
    <property type="entry name" value="NCC-H_dom"/>
</dbReference>
<dbReference type="Pfam" id="PF22724">
    <property type="entry name" value="NCAB1"/>
    <property type="match status" value="1"/>
</dbReference>
<feature type="domain" description="NACHT C-terminal Alpha/Beta" evidence="1">
    <location>
        <begin position="43"/>
        <end position="181"/>
    </location>
</feature>
<feature type="non-terminal residue" evidence="3">
    <location>
        <position position="1"/>
    </location>
</feature>
<keyword evidence="4" id="KW-1185">Reference proteome</keyword>
<name>A0ABS3FPG0_9CYAN</name>
<keyword evidence="3" id="KW-0808">Transferase</keyword>
<evidence type="ECO:0000259" key="1">
    <source>
        <dbReference type="Pfam" id="PF22724"/>
    </source>
</evidence>
<reference evidence="3 4" key="1">
    <citation type="submission" date="2021-03" db="EMBL/GenBank/DDBJ databases">
        <title>Metabolic Capacity of the Antarctic Cyanobacterium Phormidium pseudopriestleyi that Sustains Oxygenic Photosynthesis in the Presence of Hydrogen Sulfide.</title>
        <authorList>
            <person name="Lumian J.E."/>
            <person name="Jungblut A.D."/>
            <person name="Dillon M.L."/>
            <person name="Hawes I."/>
            <person name="Doran P.T."/>
            <person name="Mackey T.J."/>
            <person name="Dick G.J."/>
            <person name="Grettenberger C.L."/>
            <person name="Sumner D.Y."/>
        </authorList>
    </citation>
    <scope>NUCLEOTIDE SEQUENCE [LARGE SCALE GENOMIC DNA]</scope>
    <source>
        <strain evidence="3 4">FRX01</strain>
    </source>
</reference>
<dbReference type="EMBL" id="JAFLQW010000217">
    <property type="protein sequence ID" value="MBO0349004.1"/>
    <property type="molecule type" value="Genomic_DNA"/>
</dbReference>
<dbReference type="GO" id="GO:0016301">
    <property type="term" value="F:kinase activity"/>
    <property type="evidence" value="ECO:0007669"/>
    <property type="project" value="UniProtKB-KW"/>
</dbReference>
<dbReference type="Pfam" id="PF22730">
    <property type="entry name" value="NCC-H"/>
    <property type="match status" value="1"/>
</dbReference>
<keyword evidence="3" id="KW-0418">Kinase</keyword>
<dbReference type="Proteomes" id="UP000664844">
    <property type="component" value="Unassembled WGS sequence"/>
</dbReference>
<organism evidence="3 4">
    <name type="scientific">Phormidium pseudopriestleyi FRX01</name>
    <dbReference type="NCBI Taxonomy" id="1759528"/>
    <lineage>
        <taxon>Bacteria</taxon>
        <taxon>Bacillati</taxon>
        <taxon>Cyanobacteriota</taxon>
        <taxon>Cyanophyceae</taxon>
        <taxon>Oscillatoriophycideae</taxon>
        <taxon>Oscillatoriales</taxon>
        <taxon>Oscillatoriaceae</taxon>
        <taxon>Phormidium</taxon>
    </lineage>
</organism>
<accession>A0ABS3FPG0</accession>
<gene>
    <name evidence="3" type="ORF">J0895_07800</name>
</gene>
<protein>
    <submittedName>
        <fullName evidence="3">Histidine kinase</fullName>
    </submittedName>
</protein>
<evidence type="ECO:0000313" key="4">
    <source>
        <dbReference type="Proteomes" id="UP000664844"/>
    </source>
</evidence>
<feature type="domain" description="NACHT C-terminal Cysteine and Histidine-containing" evidence="2">
    <location>
        <begin position="1"/>
        <end position="20"/>
    </location>
</feature>
<proteinExistence type="predicted"/>
<evidence type="ECO:0000313" key="3">
    <source>
        <dbReference type="EMBL" id="MBO0349004.1"/>
    </source>
</evidence>
<comment type="caution">
    <text evidence="3">The sequence shown here is derived from an EMBL/GenBank/DDBJ whole genome shotgun (WGS) entry which is preliminary data.</text>
</comment>
<sequence>KVIWNCAENLPYPEFHEAWHNPLATLHPEVTEQPQGGHNSTVDSLETQPIDICLQLQNLPIFCLDATILTDETDPSEIAQTLCQIIWEKAFPDKDYPKEVTTASKLREQLKPLKLSQNLPKLPILITHCHPRTELIVFCRKLTNLVAIAWLTDHPLEAPLKGFPPHQPNLISAIETWLEEI</sequence>
<dbReference type="InterPro" id="IPR054611">
    <property type="entry name" value="NCAB"/>
</dbReference>
<evidence type="ECO:0000259" key="2">
    <source>
        <dbReference type="Pfam" id="PF22730"/>
    </source>
</evidence>